<feature type="transmembrane region" description="Helical" evidence="2">
    <location>
        <begin position="12"/>
        <end position="37"/>
    </location>
</feature>
<protein>
    <recommendedName>
        <fullName evidence="5">Protein-tyrosine sulfotransferase</fullName>
    </recommendedName>
</protein>
<accession>A0A5J4Z4R5</accession>
<keyword evidence="2" id="KW-0812">Transmembrane</keyword>
<dbReference type="Proteomes" id="UP000324585">
    <property type="component" value="Unassembled WGS sequence"/>
</dbReference>
<dbReference type="OrthoDB" id="47217at2759"/>
<sequence>MRCATHARRGRPVVHCVMVARVLWTYVFALVAVGGAVASRCDLCAENWLFILGAGGRTGSTTVLTMFRQLPHVELAGEHWGILEKQREMYSTLSRLNRAPSAFVGYPVDKHAFACDTQEFVKNLVLGTERERLQSSTRVLGFKEIRYASYPMLGFLLEMFPCARFIFTIRDVVGDVPVTAYGFRHDPSALRAQWVRERSVARTIHSNFTQTTAVFSVDHLHVDAFNDVLHTLLGVTNCSYNGIMSRNLRGAITQEARQLSPHRQTRTDPARRGHVGSRSTNLVLQQQQQQQQQQKEEEEEEWMPPPPQQHQHIHQVVPCG</sequence>
<keyword evidence="4" id="KW-1185">Reference proteome</keyword>
<keyword evidence="2" id="KW-0472">Membrane</keyword>
<dbReference type="InterPro" id="IPR027417">
    <property type="entry name" value="P-loop_NTPase"/>
</dbReference>
<evidence type="ECO:0000313" key="4">
    <source>
        <dbReference type="Proteomes" id="UP000324585"/>
    </source>
</evidence>
<organism evidence="3 4">
    <name type="scientific">Porphyridium purpureum</name>
    <name type="common">Red alga</name>
    <name type="synonym">Porphyridium cruentum</name>
    <dbReference type="NCBI Taxonomy" id="35688"/>
    <lineage>
        <taxon>Eukaryota</taxon>
        <taxon>Rhodophyta</taxon>
        <taxon>Bangiophyceae</taxon>
        <taxon>Porphyridiales</taxon>
        <taxon>Porphyridiaceae</taxon>
        <taxon>Porphyridium</taxon>
    </lineage>
</organism>
<keyword evidence="2" id="KW-1133">Transmembrane helix</keyword>
<evidence type="ECO:0000256" key="1">
    <source>
        <dbReference type="SAM" id="MobiDB-lite"/>
    </source>
</evidence>
<gene>
    <name evidence="3" type="ORF">FVE85_5737</name>
</gene>
<feature type="region of interest" description="Disordered" evidence="1">
    <location>
        <begin position="256"/>
        <end position="320"/>
    </location>
</feature>
<evidence type="ECO:0000313" key="3">
    <source>
        <dbReference type="EMBL" id="KAA8498152.1"/>
    </source>
</evidence>
<dbReference type="Gene3D" id="3.40.50.300">
    <property type="entry name" value="P-loop containing nucleotide triphosphate hydrolases"/>
    <property type="match status" value="1"/>
</dbReference>
<evidence type="ECO:0008006" key="5">
    <source>
        <dbReference type="Google" id="ProtNLM"/>
    </source>
</evidence>
<dbReference type="AlphaFoldDB" id="A0A5J4Z4R5"/>
<evidence type="ECO:0000256" key="2">
    <source>
        <dbReference type="SAM" id="Phobius"/>
    </source>
</evidence>
<name>A0A5J4Z4R5_PORPP</name>
<proteinExistence type="predicted"/>
<dbReference type="Pfam" id="PF13469">
    <property type="entry name" value="Sulfotransfer_3"/>
    <property type="match status" value="1"/>
</dbReference>
<reference evidence="4" key="1">
    <citation type="journal article" date="2019" name="Nat. Commun.">
        <title>Expansion of phycobilisome linker gene families in mesophilic red algae.</title>
        <authorList>
            <person name="Lee J."/>
            <person name="Kim D."/>
            <person name="Bhattacharya D."/>
            <person name="Yoon H.S."/>
        </authorList>
    </citation>
    <scope>NUCLEOTIDE SEQUENCE [LARGE SCALE GENOMIC DNA]</scope>
    <source>
        <strain evidence="4">CCMP 1328</strain>
    </source>
</reference>
<dbReference type="SUPFAM" id="SSF52540">
    <property type="entry name" value="P-loop containing nucleoside triphosphate hydrolases"/>
    <property type="match status" value="1"/>
</dbReference>
<dbReference type="EMBL" id="VRMN01000001">
    <property type="protein sequence ID" value="KAA8498152.1"/>
    <property type="molecule type" value="Genomic_DNA"/>
</dbReference>
<comment type="caution">
    <text evidence="3">The sequence shown here is derived from an EMBL/GenBank/DDBJ whole genome shotgun (WGS) entry which is preliminary data.</text>
</comment>